<evidence type="ECO:0000256" key="11">
    <source>
        <dbReference type="ARBA" id="ARBA00039257"/>
    </source>
</evidence>
<evidence type="ECO:0000256" key="5">
    <source>
        <dbReference type="ARBA" id="ARBA00011901"/>
    </source>
</evidence>
<evidence type="ECO:0000256" key="7">
    <source>
        <dbReference type="ARBA" id="ARBA00022723"/>
    </source>
</evidence>
<dbReference type="PANTHER" id="PTHR30417">
    <property type="entry name" value="N-ACETYLMURAMOYL-L-ALANINE AMIDASE AMID"/>
    <property type="match status" value="1"/>
</dbReference>
<reference evidence="14 15" key="1">
    <citation type="journal article" date="2020" name="Microorganisms">
        <title>Osmotic Adaptation and Compatible Solute Biosynthesis of Phototrophic Bacteria as Revealed from Genome Analyses.</title>
        <authorList>
            <person name="Imhoff J.F."/>
            <person name="Rahn T."/>
            <person name="Kunzel S."/>
            <person name="Keller A."/>
            <person name="Neulinger S.C."/>
        </authorList>
    </citation>
    <scope>NUCLEOTIDE SEQUENCE [LARGE SCALE GENOMIC DNA]</scope>
    <source>
        <strain evidence="14 15">DSM 6210</strain>
    </source>
</reference>
<evidence type="ECO:0000256" key="1">
    <source>
        <dbReference type="ARBA" id="ARBA00001561"/>
    </source>
</evidence>
<comment type="subcellular location">
    <subcellularLocation>
        <location evidence="3">Cytoplasm</location>
    </subcellularLocation>
</comment>
<dbReference type="NCBIfam" id="NF008758">
    <property type="entry name" value="PRK11789.1"/>
    <property type="match status" value="1"/>
</dbReference>
<organism evidence="14 15">
    <name type="scientific">Thiohalocapsa halophila</name>
    <dbReference type="NCBI Taxonomy" id="69359"/>
    <lineage>
        <taxon>Bacteria</taxon>
        <taxon>Pseudomonadati</taxon>
        <taxon>Pseudomonadota</taxon>
        <taxon>Gammaproteobacteria</taxon>
        <taxon>Chromatiales</taxon>
        <taxon>Chromatiaceae</taxon>
        <taxon>Thiohalocapsa</taxon>
    </lineage>
</organism>
<evidence type="ECO:0000259" key="13">
    <source>
        <dbReference type="SMART" id="SM00644"/>
    </source>
</evidence>
<evidence type="ECO:0000256" key="8">
    <source>
        <dbReference type="ARBA" id="ARBA00022801"/>
    </source>
</evidence>
<dbReference type="InterPro" id="IPR051206">
    <property type="entry name" value="NAMLAA_amidase_2"/>
</dbReference>
<proteinExistence type="inferred from homology"/>
<keyword evidence="6" id="KW-0963">Cytoplasm</keyword>
<feature type="domain" description="N-acetylmuramoyl-L-alanine amidase" evidence="13">
    <location>
        <begin position="21"/>
        <end position="172"/>
    </location>
</feature>
<dbReference type="PANTHER" id="PTHR30417:SF4">
    <property type="entry name" value="1,6-ANHYDRO-N-ACETYLMURAMYL-L-ALANINE AMIDASE AMPD"/>
    <property type="match status" value="1"/>
</dbReference>
<comment type="cofactor">
    <cofactor evidence="2">
        <name>Zn(2+)</name>
        <dbReference type="ChEBI" id="CHEBI:29105"/>
    </cofactor>
</comment>
<dbReference type="CDD" id="cd06583">
    <property type="entry name" value="PGRP"/>
    <property type="match status" value="1"/>
</dbReference>
<evidence type="ECO:0000256" key="2">
    <source>
        <dbReference type="ARBA" id="ARBA00001947"/>
    </source>
</evidence>
<dbReference type="InterPro" id="IPR002502">
    <property type="entry name" value="Amidase_domain"/>
</dbReference>
<dbReference type="RefSeq" id="WP_200240178.1">
    <property type="nucleotide sequence ID" value="NZ_NRRV01000051.1"/>
</dbReference>
<comment type="catalytic activity">
    <reaction evidence="1">
        <text>Hydrolyzes the link between N-acetylmuramoyl residues and L-amino acid residues in certain cell-wall glycopeptides.</text>
        <dbReference type="EC" id="3.5.1.28"/>
    </reaction>
</comment>
<keyword evidence="9" id="KW-0862">Zinc</keyword>
<evidence type="ECO:0000256" key="9">
    <source>
        <dbReference type="ARBA" id="ARBA00022833"/>
    </source>
</evidence>
<accession>A0ABS1CKS6</accession>
<keyword evidence="10" id="KW-0961">Cell wall biogenesis/degradation</keyword>
<dbReference type="InterPro" id="IPR036505">
    <property type="entry name" value="Amidase/PGRP_sf"/>
</dbReference>
<gene>
    <name evidence="14" type="ORF">CKO31_17680</name>
</gene>
<comment type="similarity">
    <text evidence="4">Belongs to the N-acetylmuramoyl-L-alanine amidase 2 family.</text>
</comment>
<name>A0ABS1CKS6_9GAMM</name>
<dbReference type="Pfam" id="PF01510">
    <property type="entry name" value="Amidase_2"/>
    <property type="match status" value="1"/>
</dbReference>
<sequence length="194" mass="21573">MARQDALHSDGWLDGVRRVASPHFGERPEGNVIDLLVIHNISLPPGEFGGPWVEQLFCGQLDPTAHPYFDAVAGSPVSAHLFIRRDGETLQFVDLWQRAWHAGRSCWQGRAECNDYGIGIELEGTDDTPFTDVQYLRLTRVTRQIMRRFPAITPERIVGHSDVAPGRKTDPGPAFDWARYRGLLAAAAAAAQED</sequence>
<dbReference type="SUPFAM" id="SSF55846">
    <property type="entry name" value="N-acetylmuramoyl-L-alanine amidase-like"/>
    <property type="match status" value="1"/>
</dbReference>
<keyword evidence="15" id="KW-1185">Reference proteome</keyword>
<comment type="caution">
    <text evidence="14">The sequence shown here is derived from an EMBL/GenBank/DDBJ whole genome shotgun (WGS) entry which is preliminary data.</text>
</comment>
<dbReference type="EMBL" id="NRRV01000051">
    <property type="protein sequence ID" value="MBK1632539.1"/>
    <property type="molecule type" value="Genomic_DNA"/>
</dbReference>
<evidence type="ECO:0000256" key="3">
    <source>
        <dbReference type="ARBA" id="ARBA00004496"/>
    </source>
</evidence>
<evidence type="ECO:0000313" key="14">
    <source>
        <dbReference type="EMBL" id="MBK1632539.1"/>
    </source>
</evidence>
<dbReference type="SMART" id="SM00644">
    <property type="entry name" value="Ami_2"/>
    <property type="match status" value="1"/>
</dbReference>
<evidence type="ECO:0000256" key="12">
    <source>
        <dbReference type="ARBA" id="ARBA00042615"/>
    </source>
</evidence>
<evidence type="ECO:0000256" key="6">
    <source>
        <dbReference type="ARBA" id="ARBA00022490"/>
    </source>
</evidence>
<evidence type="ECO:0000256" key="4">
    <source>
        <dbReference type="ARBA" id="ARBA00007553"/>
    </source>
</evidence>
<dbReference type="EC" id="3.5.1.28" evidence="5"/>
<dbReference type="Gene3D" id="3.40.80.10">
    <property type="entry name" value="Peptidoglycan recognition protein-like"/>
    <property type="match status" value="1"/>
</dbReference>
<protein>
    <recommendedName>
        <fullName evidence="11">1,6-anhydro-N-acetylmuramyl-L-alanine amidase AmpD</fullName>
        <ecNumber evidence="5">3.5.1.28</ecNumber>
    </recommendedName>
    <alternativeName>
        <fullName evidence="12">N-acetylmuramoyl-L-alanine amidase</fullName>
    </alternativeName>
</protein>
<evidence type="ECO:0000256" key="10">
    <source>
        <dbReference type="ARBA" id="ARBA00023316"/>
    </source>
</evidence>
<keyword evidence="7" id="KW-0479">Metal-binding</keyword>
<dbReference type="Proteomes" id="UP000748752">
    <property type="component" value="Unassembled WGS sequence"/>
</dbReference>
<evidence type="ECO:0000313" key="15">
    <source>
        <dbReference type="Proteomes" id="UP000748752"/>
    </source>
</evidence>
<keyword evidence="8" id="KW-0378">Hydrolase</keyword>